<proteinExistence type="predicted"/>
<reference evidence="1 2" key="1">
    <citation type="submission" date="2015-09" db="EMBL/GenBank/DDBJ databases">
        <title>Atta colombica WGS genome.</title>
        <authorList>
            <person name="Nygaard S."/>
            <person name="Hu H."/>
            <person name="Boomsma J."/>
            <person name="Zhang G."/>
        </authorList>
    </citation>
    <scope>NUCLEOTIDE SEQUENCE [LARGE SCALE GENOMIC DNA]</scope>
    <source>
        <strain evidence="1">Treedump-2</strain>
        <tissue evidence="1">Whole body</tissue>
    </source>
</reference>
<keyword evidence="2" id="KW-1185">Reference proteome</keyword>
<accession>A0A195B0T3</accession>
<dbReference type="Proteomes" id="UP000078540">
    <property type="component" value="Unassembled WGS sequence"/>
</dbReference>
<dbReference type="Gene3D" id="1.10.10.10">
    <property type="entry name" value="Winged helix-like DNA-binding domain superfamily/Winged helix DNA-binding domain"/>
    <property type="match status" value="1"/>
</dbReference>
<dbReference type="AlphaFoldDB" id="A0A195B0T3"/>
<evidence type="ECO:0000313" key="1">
    <source>
        <dbReference type="EMBL" id="KYM77900.1"/>
    </source>
</evidence>
<feature type="non-terminal residue" evidence="1">
    <location>
        <position position="1"/>
    </location>
</feature>
<dbReference type="EMBL" id="KQ976691">
    <property type="protein sequence ID" value="KYM77900.1"/>
    <property type="molecule type" value="Genomic_DNA"/>
</dbReference>
<evidence type="ECO:0000313" key="2">
    <source>
        <dbReference type="Proteomes" id="UP000078540"/>
    </source>
</evidence>
<dbReference type="InterPro" id="IPR036388">
    <property type="entry name" value="WH-like_DNA-bd_sf"/>
</dbReference>
<name>A0A195B0T3_9HYME</name>
<organism evidence="1 2">
    <name type="scientific">Atta colombica</name>
    <dbReference type="NCBI Taxonomy" id="520822"/>
    <lineage>
        <taxon>Eukaryota</taxon>
        <taxon>Metazoa</taxon>
        <taxon>Ecdysozoa</taxon>
        <taxon>Arthropoda</taxon>
        <taxon>Hexapoda</taxon>
        <taxon>Insecta</taxon>
        <taxon>Pterygota</taxon>
        <taxon>Neoptera</taxon>
        <taxon>Endopterygota</taxon>
        <taxon>Hymenoptera</taxon>
        <taxon>Apocrita</taxon>
        <taxon>Aculeata</taxon>
        <taxon>Formicoidea</taxon>
        <taxon>Formicidae</taxon>
        <taxon>Myrmicinae</taxon>
        <taxon>Atta</taxon>
    </lineage>
</organism>
<gene>
    <name evidence="1" type="ORF">ALC53_11588</name>
</gene>
<sequence>RYKKDDFDREDKEHLGQLKKFENEKVKALLDQDPSQTQELTESLNVDRSTISKIVTGDEKWIRYDNLQKNEALKQKRPDYAKRHDNARLHVAKPVKETLEALNWDVWLTYNEDVSVVARTKGQCSRVVFSEGNIIPTYFFKKREIVTKEIYLRVLMDVVKSWIETVTSGNTNKSRHSNVTSLRTVIEAAFVGMNSVTLQCACERFRLRIEAVIQTNGEYIE</sequence>
<protein>
    <submittedName>
        <fullName evidence="1">Uncharacterized protein</fullName>
    </submittedName>
</protein>